<accession>A0A926IRP1</accession>
<dbReference type="PANTHER" id="PTHR34215">
    <property type="entry name" value="BLL0784 PROTEIN"/>
    <property type="match status" value="1"/>
</dbReference>
<comment type="caution">
    <text evidence="2">The sequence shown here is derived from an EMBL/GenBank/DDBJ whole genome shotgun (WGS) entry which is preliminary data.</text>
</comment>
<dbReference type="Proteomes" id="UP000647416">
    <property type="component" value="Unassembled WGS sequence"/>
</dbReference>
<evidence type="ECO:0000313" key="2">
    <source>
        <dbReference type="EMBL" id="MBC8595574.1"/>
    </source>
</evidence>
<evidence type="ECO:0000259" key="1">
    <source>
        <dbReference type="Pfam" id="PF04296"/>
    </source>
</evidence>
<dbReference type="Gene3D" id="3.30.1230.10">
    <property type="entry name" value="YlxR-like"/>
    <property type="match status" value="1"/>
</dbReference>
<protein>
    <submittedName>
        <fullName evidence="2">YlxR family protein</fullName>
    </submittedName>
</protein>
<dbReference type="RefSeq" id="WP_262431240.1">
    <property type="nucleotide sequence ID" value="NZ_JACRTE010000001.1"/>
</dbReference>
<dbReference type="InterPro" id="IPR035931">
    <property type="entry name" value="YlxR-like_sf"/>
</dbReference>
<name>A0A926IRP1_9FIRM</name>
<evidence type="ECO:0000313" key="3">
    <source>
        <dbReference type="Proteomes" id="UP000647416"/>
    </source>
</evidence>
<proteinExistence type="predicted"/>
<dbReference type="InterPro" id="IPR037465">
    <property type="entry name" value="YlxR"/>
</dbReference>
<dbReference type="AlphaFoldDB" id="A0A926IRP1"/>
<dbReference type="SUPFAM" id="SSF64376">
    <property type="entry name" value="YlxR-like"/>
    <property type="match status" value="1"/>
</dbReference>
<reference evidence="2" key="1">
    <citation type="submission" date="2020-08" db="EMBL/GenBank/DDBJ databases">
        <title>Genome public.</title>
        <authorList>
            <person name="Liu C."/>
            <person name="Sun Q."/>
        </authorList>
    </citation>
    <scope>NUCLEOTIDE SEQUENCE</scope>
    <source>
        <strain evidence="2">NSJ-50</strain>
    </source>
</reference>
<dbReference type="InterPro" id="IPR007393">
    <property type="entry name" value="YlxR_dom"/>
</dbReference>
<dbReference type="PANTHER" id="PTHR34215:SF1">
    <property type="entry name" value="YLXR DOMAIN-CONTAINING PROTEIN"/>
    <property type="match status" value="1"/>
</dbReference>
<sequence>MGESKFLPVRTCIGCGKKGGKADFIKIVKNKNGEVFVNADKEIFGRGAYICRDGKCVAKAEKKNRLSRTLKLSDCADIYQKLNEIIGD</sequence>
<gene>
    <name evidence="2" type="ORF">H8706_01645</name>
</gene>
<keyword evidence="3" id="KW-1185">Reference proteome</keyword>
<dbReference type="Pfam" id="PF04296">
    <property type="entry name" value="YlxR"/>
    <property type="match status" value="1"/>
</dbReference>
<dbReference type="EMBL" id="JACRTE010000001">
    <property type="protein sequence ID" value="MBC8595574.1"/>
    <property type="molecule type" value="Genomic_DNA"/>
</dbReference>
<organism evidence="2 3">
    <name type="scientific">Qingrenia yutianensis</name>
    <dbReference type="NCBI Taxonomy" id="2763676"/>
    <lineage>
        <taxon>Bacteria</taxon>
        <taxon>Bacillati</taxon>
        <taxon>Bacillota</taxon>
        <taxon>Clostridia</taxon>
        <taxon>Eubacteriales</taxon>
        <taxon>Oscillospiraceae</taxon>
        <taxon>Qingrenia</taxon>
    </lineage>
</organism>
<feature type="domain" description="YlxR" evidence="1">
    <location>
        <begin position="10"/>
        <end position="83"/>
    </location>
</feature>